<dbReference type="STRING" id="273678.RS84_03019"/>
<dbReference type="CDD" id="cd06583">
    <property type="entry name" value="PGRP"/>
    <property type="match status" value="1"/>
</dbReference>
<dbReference type="SUPFAM" id="SSF55846">
    <property type="entry name" value="N-acetylmuramoyl-L-alanine amidase-like"/>
    <property type="match status" value="1"/>
</dbReference>
<feature type="domain" description="N-acetylmuramoyl-L-alanine amidase" evidence="1">
    <location>
        <begin position="55"/>
        <end position="182"/>
    </location>
</feature>
<protein>
    <submittedName>
        <fullName evidence="2">N-acetylmuramoyl-L-alanine amidase</fullName>
    </submittedName>
</protein>
<name>A0A0M2HPJ1_9MICO</name>
<dbReference type="InterPro" id="IPR036505">
    <property type="entry name" value="Amidase/PGRP_sf"/>
</dbReference>
<dbReference type="InterPro" id="IPR002502">
    <property type="entry name" value="Amidase_domain"/>
</dbReference>
<proteinExistence type="predicted"/>
<sequence>MDPDNPRGLTEYAPVYERAVKGLEVPLGFEDCANPTTRASRATAGSDHHTVTPLIDRFVIHHTGTTADQLDFLSRCNKRSSAPTFYLRNDGTVFELIRPGAKPASTGADWNWRSLAVETLDHTGAPDYAVTAEQLEELAQMIAWLATFDGGTLDGVPVSFTIDRDHVISHQETWSGTECPGPYLQARLDDIVARAREIFEKNTAA</sequence>
<dbReference type="GO" id="GO:0008745">
    <property type="term" value="F:N-acetylmuramoyl-L-alanine amidase activity"/>
    <property type="evidence" value="ECO:0007669"/>
    <property type="project" value="InterPro"/>
</dbReference>
<dbReference type="PATRIC" id="fig|273678.4.peg.3018"/>
<dbReference type="Gene3D" id="3.40.80.10">
    <property type="entry name" value="Peptidoglycan recognition protein-like"/>
    <property type="match status" value="1"/>
</dbReference>
<comment type="caution">
    <text evidence="2">The sequence shown here is derived from an EMBL/GenBank/DDBJ whole genome shotgun (WGS) entry which is preliminary data.</text>
</comment>
<evidence type="ECO:0000313" key="2">
    <source>
        <dbReference type="EMBL" id="KJL46387.1"/>
    </source>
</evidence>
<dbReference type="Proteomes" id="UP000033900">
    <property type="component" value="Unassembled WGS sequence"/>
</dbReference>
<gene>
    <name evidence="2" type="ORF">RS84_03019</name>
</gene>
<evidence type="ECO:0000259" key="1">
    <source>
        <dbReference type="Pfam" id="PF01510"/>
    </source>
</evidence>
<dbReference type="Pfam" id="PF01510">
    <property type="entry name" value="Amidase_2"/>
    <property type="match status" value="1"/>
</dbReference>
<dbReference type="AlphaFoldDB" id="A0A0M2HPJ1"/>
<dbReference type="GO" id="GO:0009253">
    <property type="term" value="P:peptidoglycan catabolic process"/>
    <property type="evidence" value="ECO:0007669"/>
    <property type="project" value="InterPro"/>
</dbReference>
<organism evidence="2 3">
    <name type="scientific">Microbacterium hydrocarbonoxydans</name>
    <dbReference type="NCBI Taxonomy" id="273678"/>
    <lineage>
        <taxon>Bacteria</taxon>
        <taxon>Bacillati</taxon>
        <taxon>Actinomycetota</taxon>
        <taxon>Actinomycetes</taxon>
        <taxon>Micrococcales</taxon>
        <taxon>Microbacteriaceae</taxon>
        <taxon>Microbacterium</taxon>
    </lineage>
</organism>
<reference evidence="2 3" key="1">
    <citation type="submission" date="2015-02" db="EMBL/GenBank/DDBJ databases">
        <title>Draft genome sequences of ten Microbacterium spp. with emphasis on heavy metal contaminated environments.</title>
        <authorList>
            <person name="Corretto E."/>
        </authorList>
    </citation>
    <scope>NUCLEOTIDE SEQUENCE [LARGE SCALE GENOMIC DNA]</scope>
    <source>
        <strain evidence="2 3">SA35</strain>
    </source>
</reference>
<keyword evidence="3" id="KW-1185">Reference proteome</keyword>
<dbReference type="EMBL" id="JYJB01000010">
    <property type="protein sequence ID" value="KJL46387.1"/>
    <property type="molecule type" value="Genomic_DNA"/>
</dbReference>
<accession>A0A0M2HPJ1</accession>
<evidence type="ECO:0000313" key="3">
    <source>
        <dbReference type="Proteomes" id="UP000033900"/>
    </source>
</evidence>